<dbReference type="PANTHER" id="PTHR33744">
    <property type="entry name" value="CARBOHYDRATE DIACID REGULATOR"/>
    <property type="match status" value="1"/>
</dbReference>
<dbReference type="InterPro" id="IPR029016">
    <property type="entry name" value="GAF-like_dom_sf"/>
</dbReference>
<feature type="domain" description="PucR C-terminal helix-turn-helix" evidence="2">
    <location>
        <begin position="347"/>
        <end position="404"/>
    </location>
</feature>
<comment type="similarity">
    <text evidence="1">Belongs to the CdaR family.</text>
</comment>
<dbReference type="RefSeq" id="WP_110938177.1">
    <property type="nucleotide sequence ID" value="NZ_KZ614147.1"/>
</dbReference>
<dbReference type="AlphaFoldDB" id="A0A3A9KEZ3"/>
<accession>A0A3A9KEZ3</accession>
<dbReference type="OrthoDB" id="9792148at2"/>
<dbReference type="Pfam" id="PF17853">
    <property type="entry name" value="GGDEF_2"/>
    <property type="match status" value="1"/>
</dbReference>
<organism evidence="4 5">
    <name type="scientific">Salipaludibacillus neizhouensis</name>
    <dbReference type="NCBI Taxonomy" id="885475"/>
    <lineage>
        <taxon>Bacteria</taxon>
        <taxon>Bacillati</taxon>
        <taxon>Bacillota</taxon>
        <taxon>Bacilli</taxon>
        <taxon>Bacillales</taxon>
        <taxon>Bacillaceae</taxon>
    </lineage>
</organism>
<dbReference type="InterPro" id="IPR041522">
    <property type="entry name" value="CdaR_GGDEF"/>
</dbReference>
<dbReference type="Gene3D" id="3.30.450.40">
    <property type="match status" value="1"/>
</dbReference>
<comment type="caution">
    <text evidence="4">The sequence shown here is derived from an EMBL/GenBank/DDBJ whole genome shotgun (WGS) entry which is preliminary data.</text>
</comment>
<keyword evidence="5" id="KW-1185">Reference proteome</keyword>
<dbReference type="Proteomes" id="UP000281498">
    <property type="component" value="Unassembled WGS sequence"/>
</dbReference>
<evidence type="ECO:0000313" key="4">
    <source>
        <dbReference type="EMBL" id="RKL66105.1"/>
    </source>
</evidence>
<evidence type="ECO:0000259" key="3">
    <source>
        <dbReference type="Pfam" id="PF17853"/>
    </source>
</evidence>
<dbReference type="InterPro" id="IPR042070">
    <property type="entry name" value="PucR_C-HTH_sf"/>
</dbReference>
<evidence type="ECO:0000256" key="1">
    <source>
        <dbReference type="ARBA" id="ARBA00006754"/>
    </source>
</evidence>
<reference evidence="4 5" key="1">
    <citation type="submission" date="2017-10" db="EMBL/GenBank/DDBJ databases">
        <title>Bacillus sp. nov., a halophilic bacterium isolated from a Keqin Lake.</title>
        <authorList>
            <person name="Wang H."/>
        </authorList>
    </citation>
    <scope>NUCLEOTIDE SEQUENCE [LARGE SCALE GENOMIC DNA]</scope>
    <source>
        <strain evidence="4 5">KCTC 13187</strain>
    </source>
</reference>
<dbReference type="EMBL" id="PDOE01000009">
    <property type="protein sequence ID" value="RKL66105.1"/>
    <property type="molecule type" value="Genomic_DNA"/>
</dbReference>
<dbReference type="PANTHER" id="PTHR33744:SF1">
    <property type="entry name" value="DNA-BINDING TRANSCRIPTIONAL ACTIVATOR ADER"/>
    <property type="match status" value="1"/>
</dbReference>
<sequence length="414" mass="47907">MKDSNLNKSPFAGSFESLESLVDKISDVLQCPATIEDTNHRLLAYSSHDERTDAARIATIMGRRVPEKVINSLWRDGVMPKLVQSEDPVRISEITEVGLGDRIAITIRTKNEILGYIWVLEIDNHLSEEELRLLKEAAKVAKNHLLKLQGNNRRREKNYQEFFWQLLTGHLKSQEEIKSGFEELNIYAHFPISVMVFQFSTEISTNIERYILYMITTTEKIRVTFHVINHNELILLCSPAKGDLEASKFIEEFIAHMNQRFTSSHIQGSCGNIYETYEKVEASYQEALTVLRLKKQFSEELKQADCYQNLGVYRYLDLLIKKNEKDGYENNSLQKLTDYDEINNTNLLGTLEVFINKDSHVNEAAKELHIHTNTLAYRLKRIAAVGKINLRSPNEKMTLYVDMKLNKMKKRGRL</sequence>
<evidence type="ECO:0000259" key="2">
    <source>
        <dbReference type="Pfam" id="PF13556"/>
    </source>
</evidence>
<feature type="domain" description="CdaR GGDEF-like" evidence="3">
    <location>
        <begin position="170"/>
        <end position="293"/>
    </location>
</feature>
<name>A0A3A9KEZ3_9BACI</name>
<evidence type="ECO:0000313" key="5">
    <source>
        <dbReference type="Proteomes" id="UP000281498"/>
    </source>
</evidence>
<gene>
    <name evidence="4" type="ORF">CR203_17600</name>
</gene>
<proteinExistence type="inferred from homology"/>
<dbReference type="Gene3D" id="1.10.10.2840">
    <property type="entry name" value="PucR C-terminal helix-turn-helix domain"/>
    <property type="match status" value="1"/>
</dbReference>
<dbReference type="Pfam" id="PF13556">
    <property type="entry name" value="HTH_30"/>
    <property type="match status" value="1"/>
</dbReference>
<protein>
    <submittedName>
        <fullName evidence="4">PucR family transcriptional regulator</fullName>
    </submittedName>
</protein>
<dbReference type="InterPro" id="IPR025736">
    <property type="entry name" value="PucR_C-HTH_dom"/>
</dbReference>
<dbReference type="InterPro" id="IPR051448">
    <property type="entry name" value="CdaR-like_regulators"/>
</dbReference>